<feature type="binding site" evidence="8">
    <location>
        <position position="46"/>
    </location>
    <ligand>
        <name>Zn(2+)</name>
        <dbReference type="ChEBI" id="CHEBI:29105"/>
    </ligand>
</feature>
<keyword evidence="4 8" id="KW-0747">Spliceosome</keyword>
<comment type="function">
    <text evidence="8">Part of the spliceosome which catalyzes two sequential transesterification reactions, first the excision of the non-coding intron from pre-mRNA and then the ligation of the coding exons to form the mature mRNA. Plays a role in stabilizing the structure of the spliceosome catalytic core and docking of the branch helix into the active site, producing 5'-exon and lariat intron-3'-intermediates.</text>
</comment>
<comment type="subcellular location">
    <subcellularLocation>
        <location evidence="1 8">Nucleus</location>
    </subcellularLocation>
</comment>
<feature type="binding site" evidence="8">
    <location>
        <position position="80"/>
    </location>
    <ligand>
        <name>Zn(2+)</name>
        <dbReference type="ChEBI" id="CHEBI:29105"/>
    </ligand>
</feature>
<comment type="subunit">
    <text evidence="8">Component of the spliceosome. Present in the activated B complex, the catalytically activated B* complex which catalyzes the branching, the catalytic step 1 C complex catalyzing the exon ligation, and the postcatalytic P complex containing the ligated exons (mRNA) and the excised lariat intron.</text>
</comment>
<protein>
    <recommendedName>
        <fullName evidence="8">Splicing factor YJU2</fullName>
    </recommendedName>
</protein>
<evidence type="ECO:0000256" key="4">
    <source>
        <dbReference type="ARBA" id="ARBA00022728"/>
    </source>
</evidence>
<keyword evidence="7 8" id="KW-0539">Nucleus</keyword>
<dbReference type="PANTHER" id="PTHR12111">
    <property type="entry name" value="SPLICING FACTOR YJU2"/>
    <property type="match status" value="1"/>
</dbReference>
<evidence type="ECO:0000256" key="7">
    <source>
        <dbReference type="ARBA" id="ARBA00023242"/>
    </source>
</evidence>
<gene>
    <name evidence="9" type="ORF">HK100_009079</name>
</gene>
<dbReference type="AlphaFoldDB" id="A0AAD5T4D1"/>
<keyword evidence="2" id="KW-0507">mRNA processing</keyword>
<dbReference type="GO" id="GO:0071006">
    <property type="term" value="C:U2-type catalytic step 1 spliceosome"/>
    <property type="evidence" value="ECO:0007669"/>
    <property type="project" value="UniProtKB-UniRule"/>
</dbReference>
<comment type="similarity">
    <text evidence="8">Belongs to the CWC16 family. YJU2 subfamily.</text>
</comment>
<organism evidence="9 10">
    <name type="scientific">Physocladia obscura</name>
    <dbReference type="NCBI Taxonomy" id="109957"/>
    <lineage>
        <taxon>Eukaryota</taxon>
        <taxon>Fungi</taxon>
        <taxon>Fungi incertae sedis</taxon>
        <taxon>Chytridiomycota</taxon>
        <taxon>Chytridiomycota incertae sedis</taxon>
        <taxon>Chytridiomycetes</taxon>
        <taxon>Chytridiales</taxon>
        <taxon>Chytriomycetaceae</taxon>
        <taxon>Physocladia</taxon>
    </lineage>
</organism>
<evidence type="ECO:0000256" key="3">
    <source>
        <dbReference type="ARBA" id="ARBA00022723"/>
    </source>
</evidence>
<evidence type="ECO:0000256" key="6">
    <source>
        <dbReference type="ARBA" id="ARBA00023187"/>
    </source>
</evidence>
<dbReference type="HAMAP" id="MF_03226">
    <property type="entry name" value="YJU2"/>
    <property type="match status" value="1"/>
</dbReference>
<dbReference type="GO" id="GO:0046872">
    <property type="term" value="F:metal ion binding"/>
    <property type="evidence" value="ECO:0007669"/>
    <property type="project" value="UniProtKB-KW"/>
</dbReference>
<comment type="caution">
    <text evidence="9">The sequence shown here is derived from an EMBL/GenBank/DDBJ whole genome shotgun (WGS) entry which is preliminary data.</text>
</comment>
<dbReference type="InterPro" id="IPR007590">
    <property type="entry name" value="Saf4/Yju2"/>
</dbReference>
<dbReference type="Proteomes" id="UP001211907">
    <property type="component" value="Unassembled WGS sequence"/>
</dbReference>
<dbReference type="PANTHER" id="PTHR12111:SF1">
    <property type="entry name" value="SPLICING FACTOR YJU2"/>
    <property type="match status" value="1"/>
</dbReference>
<accession>A0AAD5T4D1</accession>
<evidence type="ECO:0000256" key="1">
    <source>
        <dbReference type="ARBA" id="ARBA00004123"/>
    </source>
</evidence>
<keyword evidence="5 8" id="KW-0862">Zinc</keyword>
<feature type="binding site" evidence="8">
    <location>
        <position position="83"/>
    </location>
    <ligand>
        <name>Zn(2+)</name>
        <dbReference type="ChEBI" id="CHEBI:29105"/>
    </ligand>
</feature>
<evidence type="ECO:0000313" key="10">
    <source>
        <dbReference type="Proteomes" id="UP001211907"/>
    </source>
</evidence>
<keyword evidence="3 8" id="KW-0479">Metal-binding</keyword>
<dbReference type="InterPro" id="IPR043701">
    <property type="entry name" value="Yju2"/>
</dbReference>
<dbReference type="GO" id="GO:0000349">
    <property type="term" value="P:generation of catalytic spliceosome for first transesterification step"/>
    <property type="evidence" value="ECO:0007669"/>
    <property type="project" value="UniProtKB-UniRule"/>
</dbReference>
<keyword evidence="10" id="KW-1185">Reference proteome</keyword>
<sequence length="256" mass="29141">MSERKVLNKYFPPDFAPAIIPRRKMANDAQYKVRLMAPFSMRCDTCGDYIYKGKKFNARKEKVEGEYYLGILIFRFYIRCPKCSAEITFKTDPKNTDYVCEHGAQRNFKPWREETDGKELQRLEKEKAEENNPMKALENRTVASKVEMDILDALGEIRTRNVASERMNAADFLERLQKGRERKEPDDTLSGKTAANKGVSVSDWATPVSKAKRGAVQLLVVAAGSNKKAKTALLQTKAQVDSMLNNGKKNQQESQD</sequence>
<proteinExistence type="inferred from homology"/>
<keyword evidence="6" id="KW-0508">mRNA splicing</keyword>
<name>A0AAD5T4D1_9FUNG</name>
<evidence type="ECO:0000313" key="9">
    <source>
        <dbReference type="EMBL" id="KAJ3128618.1"/>
    </source>
</evidence>
<dbReference type="Pfam" id="PF04502">
    <property type="entry name" value="Saf4_Yju2"/>
    <property type="match status" value="1"/>
</dbReference>
<feature type="binding site" evidence="8">
    <location>
        <position position="43"/>
    </location>
    <ligand>
        <name>Zn(2+)</name>
        <dbReference type="ChEBI" id="CHEBI:29105"/>
    </ligand>
</feature>
<evidence type="ECO:0000256" key="8">
    <source>
        <dbReference type="HAMAP-Rule" id="MF_03226"/>
    </source>
</evidence>
<dbReference type="EMBL" id="JADGJH010000456">
    <property type="protein sequence ID" value="KAJ3128618.1"/>
    <property type="molecule type" value="Genomic_DNA"/>
</dbReference>
<reference evidence="9" key="1">
    <citation type="submission" date="2020-05" db="EMBL/GenBank/DDBJ databases">
        <title>Phylogenomic resolution of chytrid fungi.</title>
        <authorList>
            <person name="Stajich J.E."/>
            <person name="Amses K."/>
            <person name="Simmons R."/>
            <person name="Seto K."/>
            <person name="Myers J."/>
            <person name="Bonds A."/>
            <person name="Quandt C.A."/>
            <person name="Barry K."/>
            <person name="Liu P."/>
            <person name="Grigoriev I."/>
            <person name="Longcore J.E."/>
            <person name="James T.Y."/>
        </authorList>
    </citation>
    <scope>NUCLEOTIDE SEQUENCE</scope>
    <source>
        <strain evidence="9">JEL0513</strain>
    </source>
</reference>
<evidence type="ECO:0000256" key="5">
    <source>
        <dbReference type="ARBA" id="ARBA00022833"/>
    </source>
</evidence>
<evidence type="ECO:0000256" key="2">
    <source>
        <dbReference type="ARBA" id="ARBA00022664"/>
    </source>
</evidence>